<keyword evidence="1" id="KW-0812">Transmembrane</keyword>
<gene>
    <name evidence="2" type="ORF">KC614_00745</name>
</gene>
<evidence type="ECO:0008006" key="4">
    <source>
        <dbReference type="Google" id="ProtNLM"/>
    </source>
</evidence>
<name>A0A955LK25_UNCKA</name>
<dbReference type="AlphaFoldDB" id="A0A955LK25"/>
<evidence type="ECO:0000313" key="2">
    <source>
        <dbReference type="EMBL" id="MCA9391717.1"/>
    </source>
</evidence>
<organism evidence="2 3">
    <name type="scientific">candidate division WWE3 bacterium</name>
    <dbReference type="NCBI Taxonomy" id="2053526"/>
    <lineage>
        <taxon>Bacteria</taxon>
        <taxon>Katanobacteria</taxon>
    </lineage>
</organism>
<sequence length="313" mass="34511">MRRTPITLFAIMILSGVLFVCQPVGALTLLPSINDLTMEAGGSTEVMINVVNEEDADYQLSFDVNDVRFTRSGIPQFVEDSENQDDPSSIVGWFKLPFENYDLSAGTELALDARIDVPSGTAPGGYYAAVLVRRKPVNDPLNNDEFEAKIEAQGAVLVYITVKGDVKGAYAITEVQPLKKVYFSLPIEFVFKLQNEGNVHLQPHGLVSVTNVLTDKVEASILFNEDSVYLMPKTDKEFSVVWDTSSASGMDLRFGKYRADVAISAQYGGVYQTQLTFWIVPVPALAVVAFVFLVVLVTLLIVRKRLILKAKKS</sequence>
<proteinExistence type="predicted"/>
<evidence type="ECO:0000256" key="1">
    <source>
        <dbReference type="SAM" id="Phobius"/>
    </source>
</evidence>
<reference evidence="2" key="2">
    <citation type="journal article" date="2021" name="Microbiome">
        <title>Successional dynamics and alternative stable states in a saline activated sludge microbial community over 9 years.</title>
        <authorList>
            <person name="Wang Y."/>
            <person name="Ye J."/>
            <person name="Ju F."/>
            <person name="Liu L."/>
            <person name="Boyd J.A."/>
            <person name="Deng Y."/>
            <person name="Parks D.H."/>
            <person name="Jiang X."/>
            <person name="Yin X."/>
            <person name="Woodcroft B.J."/>
            <person name="Tyson G.W."/>
            <person name="Hugenholtz P."/>
            <person name="Polz M.F."/>
            <person name="Zhang T."/>
        </authorList>
    </citation>
    <scope>NUCLEOTIDE SEQUENCE</scope>
    <source>
        <strain evidence="2">HKST-UBA03</strain>
    </source>
</reference>
<protein>
    <recommendedName>
        <fullName evidence="4">DUF916 domain-containing protein</fullName>
    </recommendedName>
</protein>
<keyword evidence="1" id="KW-1133">Transmembrane helix</keyword>
<evidence type="ECO:0000313" key="3">
    <source>
        <dbReference type="Proteomes" id="UP000751518"/>
    </source>
</evidence>
<accession>A0A955LK25</accession>
<dbReference type="Proteomes" id="UP000751518">
    <property type="component" value="Unassembled WGS sequence"/>
</dbReference>
<reference evidence="2" key="1">
    <citation type="submission" date="2020-04" db="EMBL/GenBank/DDBJ databases">
        <authorList>
            <person name="Zhang T."/>
        </authorList>
    </citation>
    <scope>NUCLEOTIDE SEQUENCE</scope>
    <source>
        <strain evidence="2">HKST-UBA03</strain>
    </source>
</reference>
<comment type="caution">
    <text evidence="2">The sequence shown here is derived from an EMBL/GenBank/DDBJ whole genome shotgun (WGS) entry which is preliminary data.</text>
</comment>
<keyword evidence="1" id="KW-0472">Membrane</keyword>
<dbReference type="EMBL" id="JAGQKZ010000003">
    <property type="protein sequence ID" value="MCA9391717.1"/>
    <property type="molecule type" value="Genomic_DNA"/>
</dbReference>
<feature type="transmembrane region" description="Helical" evidence="1">
    <location>
        <begin position="275"/>
        <end position="302"/>
    </location>
</feature>